<sequence>MPFNGLGNTSGGLLCIYDEIHETCAVCGKKKTRVLSPDACGAVSAPTRLCPSYVVRLHHVVASPCPWCATRQYHLEQEVAWLQAEMGPAEDEKAWYLRKENQAFAQRERERQ</sequence>
<dbReference type="Proteomes" id="UP001056384">
    <property type="component" value="Chromosome 2"/>
</dbReference>
<evidence type="ECO:0000313" key="2">
    <source>
        <dbReference type="Proteomes" id="UP001056384"/>
    </source>
</evidence>
<reference evidence="1" key="1">
    <citation type="submission" date="2022-06" db="EMBL/GenBank/DDBJ databases">
        <title>Complete genome sequences of two strains of the flax pathogen Septoria linicola.</title>
        <authorList>
            <person name="Lapalu N."/>
            <person name="Simon A."/>
            <person name="Demenou B."/>
            <person name="Paumier D."/>
            <person name="Guillot M.-P."/>
            <person name="Gout L."/>
            <person name="Valade R."/>
        </authorList>
    </citation>
    <scope>NUCLEOTIDE SEQUENCE</scope>
    <source>
        <strain evidence="1">SE15195</strain>
    </source>
</reference>
<dbReference type="AlphaFoldDB" id="A0A9Q9AMW7"/>
<protein>
    <submittedName>
        <fullName evidence="1">Uncharacterized protein</fullName>
    </submittedName>
</protein>
<evidence type="ECO:0000313" key="1">
    <source>
        <dbReference type="EMBL" id="USW48942.1"/>
    </source>
</evidence>
<accession>A0A9Q9AMW7</accession>
<gene>
    <name evidence="1" type="ORF">Slin15195_G022610</name>
</gene>
<organism evidence="1 2">
    <name type="scientific">Septoria linicola</name>
    <dbReference type="NCBI Taxonomy" id="215465"/>
    <lineage>
        <taxon>Eukaryota</taxon>
        <taxon>Fungi</taxon>
        <taxon>Dikarya</taxon>
        <taxon>Ascomycota</taxon>
        <taxon>Pezizomycotina</taxon>
        <taxon>Dothideomycetes</taxon>
        <taxon>Dothideomycetidae</taxon>
        <taxon>Mycosphaerellales</taxon>
        <taxon>Mycosphaerellaceae</taxon>
        <taxon>Septoria</taxon>
    </lineage>
</organism>
<keyword evidence="2" id="KW-1185">Reference proteome</keyword>
<name>A0A9Q9AMW7_9PEZI</name>
<dbReference type="EMBL" id="CP099419">
    <property type="protein sequence ID" value="USW48942.1"/>
    <property type="molecule type" value="Genomic_DNA"/>
</dbReference>
<proteinExistence type="predicted"/>